<dbReference type="EMBL" id="JBHUHO010000019">
    <property type="protein sequence ID" value="MFD2115499.1"/>
    <property type="molecule type" value="Genomic_DNA"/>
</dbReference>
<keyword evidence="1" id="KW-0812">Transmembrane</keyword>
<evidence type="ECO:0000313" key="2">
    <source>
        <dbReference type="EMBL" id="MFD2115499.1"/>
    </source>
</evidence>
<sequence length="176" mass="21097">MRSKLSEQEHATIYQYKLTKRIVISRELIQSHFLTLAIFTGFLLWIYNIGGLFGWLAGFTIVQLLHLFVLLITFIRVEEATDRKWIWRINPPWVGFKPANDINLLLFRRVHRHLFWIGLLIIAMMYPWVPAALTISMFFWHIWLIVPRLLLAFFFRKQPKNGVIRLQSFEASYYSR</sequence>
<comment type="caution">
    <text evidence="2">The sequence shown here is derived from an EMBL/GenBank/DDBJ whole genome shotgun (WGS) entry which is preliminary data.</text>
</comment>
<keyword evidence="1" id="KW-1133">Transmembrane helix</keyword>
<feature type="transmembrane region" description="Helical" evidence="1">
    <location>
        <begin position="53"/>
        <end position="75"/>
    </location>
</feature>
<keyword evidence="3" id="KW-1185">Reference proteome</keyword>
<dbReference type="RefSeq" id="WP_377770712.1">
    <property type="nucleotide sequence ID" value="NZ_JBHUHO010000019.1"/>
</dbReference>
<feature type="transmembrane region" description="Helical" evidence="1">
    <location>
        <begin position="135"/>
        <end position="155"/>
    </location>
</feature>
<keyword evidence="1" id="KW-0472">Membrane</keyword>
<reference evidence="3" key="1">
    <citation type="journal article" date="2019" name="Int. J. Syst. Evol. Microbiol.">
        <title>The Global Catalogue of Microorganisms (GCM) 10K type strain sequencing project: providing services to taxonomists for standard genome sequencing and annotation.</title>
        <authorList>
            <consortium name="The Broad Institute Genomics Platform"/>
            <consortium name="The Broad Institute Genome Sequencing Center for Infectious Disease"/>
            <person name="Wu L."/>
            <person name="Ma J."/>
        </authorList>
    </citation>
    <scope>NUCLEOTIDE SEQUENCE [LARGE SCALE GENOMIC DNA]</scope>
    <source>
        <strain evidence="3">GH52</strain>
    </source>
</reference>
<accession>A0ABW4YJ23</accession>
<dbReference type="Proteomes" id="UP001597362">
    <property type="component" value="Unassembled WGS sequence"/>
</dbReference>
<feature type="transmembrane region" description="Helical" evidence="1">
    <location>
        <begin position="28"/>
        <end position="47"/>
    </location>
</feature>
<evidence type="ECO:0000256" key="1">
    <source>
        <dbReference type="SAM" id="Phobius"/>
    </source>
</evidence>
<proteinExistence type="predicted"/>
<feature type="transmembrane region" description="Helical" evidence="1">
    <location>
        <begin position="113"/>
        <end position="129"/>
    </location>
</feature>
<organism evidence="2 3">
    <name type="scientific">Paenibacillus yanchengensis</name>
    <dbReference type="NCBI Taxonomy" id="2035833"/>
    <lineage>
        <taxon>Bacteria</taxon>
        <taxon>Bacillati</taxon>
        <taxon>Bacillota</taxon>
        <taxon>Bacilli</taxon>
        <taxon>Bacillales</taxon>
        <taxon>Paenibacillaceae</taxon>
        <taxon>Paenibacillus</taxon>
    </lineage>
</organism>
<name>A0ABW4YJ23_9BACL</name>
<gene>
    <name evidence="2" type="ORF">ACFSJH_07115</name>
</gene>
<evidence type="ECO:0000313" key="3">
    <source>
        <dbReference type="Proteomes" id="UP001597362"/>
    </source>
</evidence>
<protein>
    <submittedName>
        <fullName evidence="2">Transposase</fullName>
    </submittedName>
</protein>